<comment type="similarity">
    <text evidence="2 11">Belongs to the G-protein coupled receptor T2R family.</text>
</comment>
<reference evidence="14" key="1">
    <citation type="thesis" date="2020" institute="ProQuest LLC" country="789 East Eisenhower Parkway, Ann Arbor, MI, USA">
        <title>Comparative Genomics and Chromosome Evolution.</title>
        <authorList>
            <person name="Mudd A.B."/>
        </authorList>
    </citation>
    <scope>NUCLEOTIDE SEQUENCE</scope>
    <source>
        <strain evidence="14">HN-11 Male</strain>
        <tissue evidence="14">Kidney and liver</tissue>
    </source>
</reference>
<proteinExistence type="inferred from homology"/>
<accession>A0A8J6E6M0</accession>
<evidence type="ECO:0000256" key="10">
    <source>
        <dbReference type="ARBA" id="ARBA00023224"/>
    </source>
</evidence>
<evidence type="ECO:0000313" key="14">
    <source>
        <dbReference type="EMBL" id="KAG9462114.1"/>
    </source>
</evidence>
<evidence type="ECO:0000256" key="11">
    <source>
        <dbReference type="RuleBase" id="RU004423"/>
    </source>
</evidence>
<dbReference type="InterPro" id="IPR007960">
    <property type="entry name" value="TAS2R"/>
</dbReference>
<keyword evidence="10 12" id="KW-0807">Transducer</keyword>
<keyword evidence="8 12" id="KW-0472">Membrane</keyword>
<keyword evidence="5 12" id="KW-0812">Transmembrane</keyword>
<dbReference type="EMBL" id="WNTK01013444">
    <property type="protein sequence ID" value="KAG9462114.1"/>
    <property type="molecule type" value="Genomic_DNA"/>
</dbReference>
<dbReference type="AlphaFoldDB" id="A0A8J6E6M0"/>
<keyword evidence="4 12" id="KW-0716">Sensory transduction</keyword>
<evidence type="ECO:0000256" key="6">
    <source>
        <dbReference type="ARBA" id="ARBA00022989"/>
    </source>
</evidence>
<evidence type="ECO:0000256" key="1">
    <source>
        <dbReference type="ARBA" id="ARBA00004141"/>
    </source>
</evidence>
<dbReference type="PANTHER" id="PTHR11394">
    <property type="entry name" value="TASTE RECEPTOR TYPE 2"/>
    <property type="match status" value="1"/>
</dbReference>
<protein>
    <recommendedName>
        <fullName evidence="12">Taste receptor type 2</fullName>
    </recommendedName>
</protein>
<dbReference type="GO" id="GO:0033038">
    <property type="term" value="F:bitter taste receptor activity"/>
    <property type="evidence" value="ECO:0007669"/>
    <property type="project" value="InterPro"/>
</dbReference>
<evidence type="ECO:0000256" key="7">
    <source>
        <dbReference type="ARBA" id="ARBA00023040"/>
    </source>
</evidence>
<feature type="transmembrane region" description="Helical" evidence="13">
    <location>
        <begin position="243"/>
        <end position="262"/>
    </location>
</feature>
<comment type="caution">
    <text evidence="14">The sequence shown here is derived from an EMBL/GenBank/DDBJ whole genome shotgun (WGS) entry which is preliminary data.</text>
</comment>
<feature type="transmembrane region" description="Helical" evidence="13">
    <location>
        <begin position="80"/>
        <end position="105"/>
    </location>
</feature>
<evidence type="ECO:0000256" key="13">
    <source>
        <dbReference type="SAM" id="Phobius"/>
    </source>
</evidence>
<evidence type="ECO:0000256" key="4">
    <source>
        <dbReference type="ARBA" id="ARBA00022606"/>
    </source>
</evidence>
<feature type="transmembrane region" description="Helical" evidence="13">
    <location>
        <begin position="6"/>
        <end position="32"/>
    </location>
</feature>
<evidence type="ECO:0000256" key="3">
    <source>
        <dbReference type="ARBA" id="ARBA00022480"/>
    </source>
</evidence>
<organism evidence="14 15">
    <name type="scientific">Eleutherodactylus coqui</name>
    <name type="common">Puerto Rican coqui</name>
    <dbReference type="NCBI Taxonomy" id="57060"/>
    <lineage>
        <taxon>Eukaryota</taxon>
        <taxon>Metazoa</taxon>
        <taxon>Chordata</taxon>
        <taxon>Craniata</taxon>
        <taxon>Vertebrata</taxon>
        <taxon>Euteleostomi</taxon>
        <taxon>Amphibia</taxon>
        <taxon>Batrachia</taxon>
        <taxon>Anura</taxon>
        <taxon>Neobatrachia</taxon>
        <taxon>Hyloidea</taxon>
        <taxon>Eleutherodactylidae</taxon>
        <taxon>Eleutherodactylinae</taxon>
        <taxon>Eleutherodactylus</taxon>
        <taxon>Eleutherodactylus</taxon>
    </lineage>
</organism>
<feature type="transmembrane region" description="Helical" evidence="13">
    <location>
        <begin position="192"/>
        <end position="212"/>
    </location>
</feature>
<dbReference type="PANTHER" id="PTHR11394:SF159">
    <property type="entry name" value="TASTE RECEPTOR TYPE 2"/>
    <property type="match status" value="1"/>
</dbReference>
<dbReference type="Proteomes" id="UP000770717">
    <property type="component" value="Unassembled WGS sequence"/>
</dbReference>
<keyword evidence="3 12" id="KW-0919">Taste</keyword>
<evidence type="ECO:0000256" key="5">
    <source>
        <dbReference type="ARBA" id="ARBA00022692"/>
    </source>
</evidence>
<evidence type="ECO:0000256" key="8">
    <source>
        <dbReference type="ARBA" id="ARBA00023136"/>
    </source>
</evidence>
<dbReference type="GO" id="GO:0004930">
    <property type="term" value="F:G protein-coupled receptor activity"/>
    <property type="evidence" value="ECO:0007669"/>
    <property type="project" value="UniProtKB-KW"/>
</dbReference>
<dbReference type="SUPFAM" id="SSF81321">
    <property type="entry name" value="Family A G protein-coupled receptor-like"/>
    <property type="match status" value="1"/>
</dbReference>
<evidence type="ECO:0000313" key="15">
    <source>
        <dbReference type="Proteomes" id="UP000770717"/>
    </source>
</evidence>
<name>A0A8J6E6M0_ELECQ</name>
<evidence type="ECO:0000256" key="2">
    <source>
        <dbReference type="ARBA" id="ARBA00007376"/>
    </source>
</evidence>
<evidence type="ECO:0000256" key="9">
    <source>
        <dbReference type="ARBA" id="ARBA00023170"/>
    </source>
</evidence>
<feature type="transmembrane region" description="Helical" evidence="13">
    <location>
        <begin position="268"/>
        <end position="290"/>
    </location>
</feature>
<dbReference type="Gene3D" id="1.20.1070.10">
    <property type="entry name" value="Rhodopsin 7-helix transmembrane proteins"/>
    <property type="match status" value="1"/>
</dbReference>
<dbReference type="Pfam" id="PF05296">
    <property type="entry name" value="TAS2R"/>
    <property type="match status" value="1"/>
</dbReference>
<feature type="transmembrane region" description="Helical" evidence="13">
    <location>
        <begin position="44"/>
        <end position="68"/>
    </location>
</feature>
<evidence type="ECO:0000256" key="12">
    <source>
        <dbReference type="RuleBase" id="RU004424"/>
    </source>
</evidence>
<keyword evidence="6 13" id="KW-1133">Transmembrane helix</keyword>
<dbReference type="OrthoDB" id="8876749at2759"/>
<sequence>MLQVQYLVLLIIESLALVTYIPGNIFIIVKNIQDWIKNRRHSPFLQLILGVSGINIVQGLLKLISPFIMTNIESTILTKIYITLFLVLTSCNLWFSTWLCIYYCLQTVQIKLKFYRSLQKTFPKMVTWLHFLSILVSSILSIPFAWKTSEDQSSNTTFSTLPSNATSNITLDGSISSIHSISVHTSYVVSSLGFLLMFSSSTAIIISLCATLRHVKLKTGRQRSQDAEACLKASALHIDAAKAVSCIVGVNVVLQAAVHILTSAGGGAIWTSAFSIANTIFQMFSCLHLIKGHVNISKMSICCLCNEKEFNEIEN</sequence>
<keyword evidence="7 12" id="KW-0297">G-protein coupled receptor</keyword>
<gene>
    <name evidence="14" type="ORF">GDO78_014875</name>
</gene>
<dbReference type="GO" id="GO:0016020">
    <property type="term" value="C:membrane"/>
    <property type="evidence" value="ECO:0007669"/>
    <property type="project" value="UniProtKB-SubCell"/>
</dbReference>
<feature type="transmembrane region" description="Helical" evidence="13">
    <location>
        <begin position="126"/>
        <end position="146"/>
    </location>
</feature>
<keyword evidence="15" id="KW-1185">Reference proteome</keyword>
<comment type="subcellular location">
    <subcellularLocation>
        <location evidence="1 12">Membrane</location>
        <topology evidence="1 12">Multi-pass membrane protein</topology>
    </subcellularLocation>
</comment>
<keyword evidence="9 12" id="KW-0675">Receptor</keyword>